<dbReference type="InterPro" id="IPR043047">
    <property type="entry name" value="Hri1_N_sf"/>
</dbReference>
<feature type="region of interest" description="Disordered" evidence="7">
    <location>
        <begin position="52"/>
        <end position="87"/>
    </location>
</feature>
<dbReference type="Pfam" id="PF16815">
    <property type="entry name" value="HRI1"/>
    <property type="match status" value="1"/>
</dbReference>
<dbReference type="Proteomes" id="UP000799779">
    <property type="component" value="Unassembled WGS sequence"/>
</dbReference>
<dbReference type="InterPro" id="IPR038744">
    <property type="entry name" value="Hri1_N"/>
</dbReference>
<protein>
    <recommendedName>
        <fullName evidence="4">Protein HRI1</fullName>
    </recommendedName>
</protein>
<evidence type="ECO:0000256" key="3">
    <source>
        <dbReference type="ARBA" id="ARBA00005229"/>
    </source>
</evidence>
<evidence type="ECO:0000256" key="6">
    <source>
        <dbReference type="ARBA" id="ARBA00023242"/>
    </source>
</evidence>
<dbReference type="Gene3D" id="2.40.128.320">
    <property type="entry name" value="Protein HRI1, N-terminal domain"/>
    <property type="match status" value="1"/>
</dbReference>
<keyword evidence="6" id="KW-0539">Nucleus</keyword>
<name>A0A6A5X0G9_9PLEO</name>
<dbReference type="OrthoDB" id="4045395at2759"/>
<keyword evidence="5" id="KW-0963">Cytoplasm</keyword>
<evidence type="ECO:0000256" key="1">
    <source>
        <dbReference type="ARBA" id="ARBA00004123"/>
    </source>
</evidence>
<dbReference type="EMBL" id="ML977558">
    <property type="protein sequence ID" value="KAF2007038.1"/>
    <property type="molecule type" value="Genomic_DNA"/>
</dbReference>
<dbReference type="GO" id="GO:0005737">
    <property type="term" value="C:cytoplasm"/>
    <property type="evidence" value="ECO:0007669"/>
    <property type="project" value="UniProtKB-SubCell"/>
</dbReference>
<dbReference type="CDD" id="cd11692">
    <property type="entry name" value="HRI1_N_like"/>
    <property type="match status" value="1"/>
</dbReference>
<comment type="similarity">
    <text evidence="3">Belongs to the HRI1 family.</text>
</comment>
<dbReference type="AlphaFoldDB" id="A0A6A5X0G9"/>
<proteinExistence type="inferred from homology"/>
<reference evidence="8" key="1">
    <citation type="journal article" date="2020" name="Stud. Mycol.">
        <title>101 Dothideomycetes genomes: a test case for predicting lifestyles and emergence of pathogens.</title>
        <authorList>
            <person name="Haridas S."/>
            <person name="Albert R."/>
            <person name="Binder M."/>
            <person name="Bloem J."/>
            <person name="Labutti K."/>
            <person name="Salamov A."/>
            <person name="Andreopoulos B."/>
            <person name="Baker S."/>
            <person name="Barry K."/>
            <person name="Bills G."/>
            <person name="Bluhm B."/>
            <person name="Cannon C."/>
            <person name="Castanera R."/>
            <person name="Culley D."/>
            <person name="Daum C."/>
            <person name="Ezra D."/>
            <person name="Gonzalez J."/>
            <person name="Henrissat B."/>
            <person name="Kuo A."/>
            <person name="Liang C."/>
            <person name="Lipzen A."/>
            <person name="Lutzoni F."/>
            <person name="Magnuson J."/>
            <person name="Mondo S."/>
            <person name="Nolan M."/>
            <person name="Ohm R."/>
            <person name="Pangilinan J."/>
            <person name="Park H.-J."/>
            <person name="Ramirez L."/>
            <person name="Alfaro M."/>
            <person name="Sun H."/>
            <person name="Tritt A."/>
            <person name="Yoshinaga Y."/>
            <person name="Zwiers L.-H."/>
            <person name="Turgeon B."/>
            <person name="Goodwin S."/>
            <person name="Spatafora J."/>
            <person name="Crous P."/>
            <person name="Grigoriev I."/>
        </authorList>
    </citation>
    <scope>NUCLEOTIDE SEQUENCE</scope>
    <source>
        <strain evidence="8">CBS 123094</strain>
    </source>
</reference>
<evidence type="ECO:0000313" key="9">
    <source>
        <dbReference type="Proteomes" id="UP000799779"/>
    </source>
</evidence>
<feature type="compositionally biased region" description="Acidic residues" evidence="7">
    <location>
        <begin position="72"/>
        <end position="86"/>
    </location>
</feature>
<evidence type="ECO:0000256" key="4">
    <source>
        <dbReference type="ARBA" id="ARBA00017063"/>
    </source>
</evidence>
<accession>A0A6A5X0G9</accession>
<comment type="subcellular location">
    <subcellularLocation>
        <location evidence="2">Cytoplasm</location>
    </subcellularLocation>
    <subcellularLocation>
        <location evidence="1">Nucleus</location>
    </subcellularLocation>
</comment>
<organism evidence="8 9">
    <name type="scientific">Amniculicola lignicola CBS 123094</name>
    <dbReference type="NCBI Taxonomy" id="1392246"/>
    <lineage>
        <taxon>Eukaryota</taxon>
        <taxon>Fungi</taxon>
        <taxon>Dikarya</taxon>
        <taxon>Ascomycota</taxon>
        <taxon>Pezizomycotina</taxon>
        <taxon>Dothideomycetes</taxon>
        <taxon>Pleosporomycetidae</taxon>
        <taxon>Pleosporales</taxon>
        <taxon>Amniculicolaceae</taxon>
        <taxon>Amniculicola</taxon>
    </lineage>
</organism>
<evidence type="ECO:0000256" key="2">
    <source>
        <dbReference type="ARBA" id="ARBA00004496"/>
    </source>
</evidence>
<feature type="compositionally biased region" description="Polar residues" evidence="7">
    <location>
        <begin position="52"/>
        <end position="69"/>
    </location>
</feature>
<keyword evidence="9" id="KW-1185">Reference proteome</keyword>
<dbReference type="InterPro" id="IPR031818">
    <property type="entry name" value="Hri1"/>
</dbReference>
<gene>
    <name evidence="8" type="ORF">P154DRAFT_558959</name>
</gene>
<evidence type="ECO:0000313" key="8">
    <source>
        <dbReference type="EMBL" id="KAF2007038.1"/>
    </source>
</evidence>
<evidence type="ECO:0000256" key="5">
    <source>
        <dbReference type="ARBA" id="ARBA00022490"/>
    </source>
</evidence>
<dbReference type="GO" id="GO:0005634">
    <property type="term" value="C:nucleus"/>
    <property type="evidence" value="ECO:0007669"/>
    <property type="project" value="UniProtKB-SubCell"/>
</dbReference>
<sequence length="408" mass="45064">MAAINPATPDASPSGFQDLKTYVESTKTISKGKNKLGPGSLHSSPTLVGTASMFSVSSDETSTIEYPSSSEISEDEAGPEEEEGWDPEAASISSRVYIYPLPYPPPPGLEFPYSPNLPHWNPFNLASNPAEPTSTLVLSSPSGWFVDVRFLKPIPPNGTLVIPPGTPELPQDFDTRRLEWAFAGHASSEPIAGVMYLDQPVRHSIWTHWIDSRFHAFSPPSQIPPDEGDMYTLPSGDVLEVGSGLHPVTNHMVAYEELWRDIPILSTRSQDIVNYISANASGIPLSSMAPPLPSFNGSPTGLKHCILLRLQNASPAMQERGLIIRLGQYIQGFYKRGEENCVERWEYKIHVNTVSGDRVEGEWEKVAWCGGLLIPCSTLFEGERVKEGMRVSHAETVWVVEESFWWED</sequence>
<evidence type="ECO:0000256" key="7">
    <source>
        <dbReference type="SAM" id="MobiDB-lite"/>
    </source>
</evidence>